<evidence type="ECO:0000256" key="3">
    <source>
        <dbReference type="ARBA" id="ARBA00022457"/>
    </source>
</evidence>
<dbReference type="Pfam" id="PF00293">
    <property type="entry name" value="NUDIX"/>
    <property type="match status" value="1"/>
</dbReference>
<dbReference type="InterPro" id="IPR036206">
    <property type="entry name" value="ThiamineP_synth_sf"/>
</dbReference>
<dbReference type="OrthoDB" id="9810648at2"/>
<proteinExistence type="inferred from homology"/>
<dbReference type="PANTHER" id="PTHR47707:SF1">
    <property type="entry name" value="NUDIX HYDROLASE FAMILY PROTEIN"/>
    <property type="match status" value="1"/>
</dbReference>
<dbReference type="GO" id="GO:0035539">
    <property type="term" value="F:8-oxo-7,8-dihydrodeoxyguanosine triphosphate pyrophosphatase activity"/>
    <property type="evidence" value="ECO:0007669"/>
    <property type="project" value="UniProtKB-EC"/>
</dbReference>
<keyword evidence="4" id="KW-0235">DNA replication</keyword>
<dbReference type="Pfam" id="PF02581">
    <property type="entry name" value="TMP-TENI"/>
    <property type="match status" value="1"/>
</dbReference>
<sequence>MRKTTHVAAGILLRANGSFLLGSRPAGKPYAGYWEFPGGKLESGESELDALKRELIEEMGVEIMSATPWIVQNFDYPHASVRLSFFRISNWKGEITAHEGQEFAWQTPGKLNVSPILPANGPILRGLALPDVMTISNVGELGETAFLEILAKKQPSWLILREPQLNTTQYRLLAEKVLHICKNQQTRLMLHNAAELALALGADGVHLSAHSLLKLAKRPALDWVGASTHNAAELGAASALSLDYALLGHISPTPSHPDAAPLGWNSLGSLLKQGWPLPVYALGGMKHSDLATAMQHGAHGIALMRAAWT</sequence>
<evidence type="ECO:0000256" key="13">
    <source>
        <dbReference type="ARBA" id="ARBA00040794"/>
    </source>
</evidence>
<evidence type="ECO:0000256" key="16">
    <source>
        <dbReference type="ARBA" id="ARBA00042798"/>
    </source>
</evidence>
<keyword evidence="3" id="KW-0515">Mutator protein</keyword>
<dbReference type="AlphaFoldDB" id="A0A3S8ZQ45"/>
<evidence type="ECO:0000313" key="20">
    <source>
        <dbReference type="Proteomes" id="UP000282438"/>
    </source>
</evidence>
<dbReference type="PANTHER" id="PTHR47707">
    <property type="entry name" value="8-OXO-DGTP DIPHOSPHATASE"/>
    <property type="match status" value="1"/>
</dbReference>
<dbReference type="RefSeq" id="WP_125971552.1">
    <property type="nucleotide sequence ID" value="NZ_CP034433.1"/>
</dbReference>
<accession>A0A3S8ZQ45</accession>
<evidence type="ECO:0000256" key="15">
    <source>
        <dbReference type="ARBA" id="ARBA00041979"/>
    </source>
</evidence>
<dbReference type="PROSITE" id="PS00893">
    <property type="entry name" value="NUDIX_BOX"/>
    <property type="match status" value="1"/>
</dbReference>
<evidence type="ECO:0000256" key="6">
    <source>
        <dbReference type="ARBA" id="ARBA00022763"/>
    </source>
</evidence>
<dbReference type="InterPro" id="IPR020476">
    <property type="entry name" value="Nudix_hydrolase"/>
</dbReference>
<dbReference type="CDD" id="cd00564">
    <property type="entry name" value="TMP_TenI"/>
    <property type="match status" value="1"/>
</dbReference>
<keyword evidence="6" id="KW-0227">DNA damage</keyword>
<protein>
    <recommendedName>
        <fullName evidence="13">8-oxo-dGTP diphosphatase</fullName>
        <ecNumber evidence="12">3.6.1.55</ecNumber>
    </recommendedName>
    <alternativeName>
        <fullName evidence="16">7,8-dihydro-8-oxoguanine-triphosphatase</fullName>
    </alternativeName>
    <alternativeName>
        <fullName evidence="15">Mutator protein MutT</fullName>
    </alternativeName>
    <alternativeName>
        <fullName evidence="14">dGTP pyrophosphohydrolase</fullName>
    </alternativeName>
</protein>
<evidence type="ECO:0000256" key="17">
    <source>
        <dbReference type="RuleBase" id="RU003476"/>
    </source>
</evidence>
<reference evidence="19 20" key="1">
    <citation type="submission" date="2018-12" db="EMBL/GenBank/DDBJ databases">
        <title>Complete genome sequence of Iodobacter sp. H11R3.</title>
        <authorList>
            <person name="Bae J.-W."/>
        </authorList>
    </citation>
    <scope>NUCLEOTIDE SEQUENCE [LARGE SCALE GENOMIC DNA]</scope>
    <source>
        <strain evidence="19 20">H11R3</strain>
    </source>
</reference>
<keyword evidence="20" id="KW-1185">Reference proteome</keyword>
<dbReference type="InterPro" id="IPR015797">
    <property type="entry name" value="NUDIX_hydrolase-like_dom_sf"/>
</dbReference>
<dbReference type="SUPFAM" id="SSF51391">
    <property type="entry name" value="Thiamin phosphate synthase"/>
    <property type="match status" value="1"/>
</dbReference>
<dbReference type="InterPro" id="IPR047127">
    <property type="entry name" value="MutT-like"/>
</dbReference>
<evidence type="ECO:0000256" key="7">
    <source>
        <dbReference type="ARBA" id="ARBA00022801"/>
    </source>
</evidence>
<dbReference type="GO" id="GO:0044715">
    <property type="term" value="F:8-oxo-dGDP phosphatase activity"/>
    <property type="evidence" value="ECO:0007669"/>
    <property type="project" value="TreeGrafter"/>
</dbReference>
<dbReference type="PRINTS" id="PR00502">
    <property type="entry name" value="NUDIXFAMILY"/>
</dbReference>
<dbReference type="InterPro" id="IPR013785">
    <property type="entry name" value="Aldolase_TIM"/>
</dbReference>
<evidence type="ECO:0000256" key="1">
    <source>
        <dbReference type="ARBA" id="ARBA00001946"/>
    </source>
</evidence>
<evidence type="ECO:0000259" key="18">
    <source>
        <dbReference type="PROSITE" id="PS51462"/>
    </source>
</evidence>
<comment type="catalytic activity">
    <reaction evidence="11">
        <text>8-oxo-GTP + H2O = 8-oxo-GMP + diphosphate + H(+)</text>
        <dbReference type="Rhea" id="RHEA:67616"/>
        <dbReference type="ChEBI" id="CHEBI:15377"/>
        <dbReference type="ChEBI" id="CHEBI:15378"/>
        <dbReference type="ChEBI" id="CHEBI:33019"/>
        <dbReference type="ChEBI" id="CHEBI:143553"/>
        <dbReference type="ChEBI" id="CHEBI:145694"/>
    </reaction>
</comment>
<name>A0A3S8ZQ45_9NEIS</name>
<dbReference type="Gene3D" id="3.90.79.10">
    <property type="entry name" value="Nucleoside Triphosphate Pyrophosphohydrolase"/>
    <property type="match status" value="1"/>
</dbReference>
<dbReference type="PROSITE" id="PS51462">
    <property type="entry name" value="NUDIX"/>
    <property type="match status" value="1"/>
</dbReference>
<dbReference type="InterPro" id="IPR020084">
    <property type="entry name" value="NUDIX_hydrolase_CS"/>
</dbReference>
<dbReference type="GO" id="GO:0044716">
    <property type="term" value="F:8-oxo-GDP phosphatase activity"/>
    <property type="evidence" value="ECO:0007669"/>
    <property type="project" value="TreeGrafter"/>
</dbReference>
<evidence type="ECO:0000256" key="4">
    <source>
        <dbReference type="ARBA" id="ARBA00022705"/>
    </source>
</evidence>
<comment type="cofactor">
    <cofactor evidence="1">
        <name>Mg(2+)</name>
        <dbReference type="ChEBI" id="CHEBI:18420"/>
    </cofactor>
</comment>
<dbReference type="EMBL" id="CP034433">
    <property type="protein sequence ID" value="AZN35585.1"/>
    <property type="molecule type" value="Genomic_DNA"/>
</dbReference>
<evidence type="ECO:0000256" key="8">
    <source>
        <dbReference type="ARBA" id="ARBA00022842"/>
    </source>
</evidence>
<keyword evidence="5" id="KW-0479">Metal-binding</keyword>
<dbReference type="EC" id="3.6.1.55" evidence="12"/>
<dbReference type="GO" id="GO:0006260">
    <property type="term" value="P:DNA replication"/>
    <property type="evidence" value="ECO:0007669"/>
    <property type="project" value="UniProtKB-KW"/>
</dbReference>
<evidence type="ECO:0000256" key="9">
    <source>
        <dbReference type="ARBA" id="ARBA00023204"/>
    </source>
</evidence>
<dbReference type="InterPro" id="IPR000086">
    <property type="entry name" value="NUDIX_hydrolase_dom"/>
</dbReference>
<evidence type="ECO:0000256" key="14">
    <source>
        <dbReference type="ARBA" id="ARBA00041592"/>
    </source>
</evidence>
<keyword evidence="9" id="KW-0234">DNA repair</keyword>
<comment type="catalytic activity">
    <reaction evidence="10">
        <text>8-oxo-dGTP + H2O = 8-oxo-dGMP + diphosphate + H(+)</text>
        <dbReference type="Rhea" id="RHEA:31575"/>
        <dbReference type="ChEBI" id="CHEBI:15377"/>
        <dbReference type="ChEBI" id="CHEBI:15378"/>
        <dbReference type="ChEBI" id="CHEBI:33019"/>
        <dbReference type="ChEBI" id="CHEBI:63224"/>
        <dbReference type="ChEBI" id="CHEBI:77896"/>
        <dbReference type="EC" id="3.6.1.55"/>
    </reaction>
</comment>
<evidence type="ECO:0000313" key="19">
    <source>
        <dbReference type="EMBL" id="AZN35585.1"/>
    </source>
</evidence>
<gene>
    <name evidence="19" type="ORF">EJO50_03235</name>
</gene>
<keyword evidence="7 17" id="KW-0378">Hydrolase</keyword>
<evidence type="ECO:0000256" key="5">
    <source>
        <dbReference type="ARBA" id="ARBA00022723"/>
    </source>
</evidence>
<dbReference type="Gene3D" id="3.20.20.70">
    <property type="entry name" value="Aldolase class I"/>
    <property type="match status" value="1"/>
</dbReference>
<comment type="similarity">
    <text evidence="2 17">Belongs to the Nudix hydrolase family.</text>
</comment>
<evidence type="ECO:0000256" key="2">
    <source>
        <dbReference type="ARBA" id="ARBA00005582"/>
    </source>
</evidence>
<dbReference type="InterPro" id="IPR022998">
    <property type="entry name" value="ThiamineP_synth_TenI"/>
</dbReference>
<feature type="domain" description="Nudix hydrolase" evidence="18">
    <location>
        <begin position="4"/>
        <end position="131"/>
    </location>
</feature>
<dbReference type="GO" id="GO:0008413">
    <property type="term" value="F:8-oxo-7,8-dihydroguanosine triphosphate pyrophosphatase activity"/>
    <property type="evidence" value="ECO:0007669"/>
    <property type="project" value="TreeGrafter"/>
</dbReference>
<keyword evidence="8" id="KW-0460">Magnesium</keyword>
<evidence type="ECO:0000256" key="11">
    <source>
        <dbReference type="ARBA" id="ARBA00036904"/>
    </source>
</evidence>
<dbReference type="CDD" id="cd03425">
    <property type="entry name" value="NUDIX_MutT_NudA_like"/>
    <property type="match status" value="1"/>
</dbReference>
<evidence type="ECO:0000256" key="10">
    <source>
        <dbReference type="ARBA" id="ARBA00035861"/>
    </source>
</evidence>
<evidence type="ECO:0000256" key="12">
    <source>
        <dbReference type="ARBA" id="ARBA00038905"/>
    </source>
</evidence>
<dbReference type="GO" id="GO:0009228">
    <property type="term" value="P:thiamine biosynthetic process"/>
    <property type="evidence" value="ECO:0007669"/>
    <property type="project" value="UniProtKB-KW"/>
</dbReference>
<dbReference type="GO" id="GO:0046872">
    <property type="term" value="F:metal ion binding"/>
    <property type="evidence" value="ECO:0007669"/>
    <property type="project" value="UniProtKB-KW"/>
</dbReference>
<dbReference type="GO" id="GO:0006281">
    <property type="term" value="P:DNA repair"/>
    <property type="evidence" value="ECO:0007669"/>
    <property type="project" value="UniProtKB-KW"/>
</dbReference>
<dbReference type="Proteomes" id="UP000282438">
    <property type="component" value="Chromosome"/>
</dbReference>
<organism evidence="19 20">
    <name type="scientific">Iodobacter ciconiae</name>
    <dbReference type="NCBI Taxonomy" id="2496266"/>
    <lineage>
        <taxon>Bacteria</taxon>
        <taxon>Pseudomonadati</taxon>
        <taxon>Pseudomonadota</taxon>
        <taxon>Betaproteobacteria</taxon>
        <taxon>Neisseriales</taxon>
        <taxon>Chitinibacteraceae</taxon>
        <taxon>Iodobacter</taxon>
    </lineage>
</organism>
<dbReference type="KEGG" id="iod:EJO50_03235"/>
<dbReference type="SUPFAM" id="SSF55811">
    <property type="entry name" value="Nudix"/>
    <property type="match status" value="1"/>
</dbReference>
<dbReference type="NCBIfam" id="NF006530">
    <property type="entry name" value="PRK08999.1"/>
    <property type="match status" value="1"/>
</dbReference>